<evidence type="ECO:0000256" key="1">
    <source>
        <dbReference type="SAM" id="Phobius"/>
    </source>
</evidence>
<dbReference type="GO" id="GO:0000987">
    <property type="term" value="F:cis-regulatory region sequence-specific DNA binding"/>
    <property type="evidence" value="ECO:0007669"/>
    <property type="project" value="TreeGrafter"/>
</dbReference>
<dbReference type="Pfam" id="PF13621">
    <property type="entry name" value="Cupin_8"/>
    <property type="match status" value="1"/>
</dbReference>
<feature type="transmembrane region" description="Helical" evidence="1">
    <location>
        <begin position="21"/>
        <end position="42"/>
    </location>
</feature>
<reference evidence="3 4" key="1">
    <citation type="submission" date="2024-02" db="EMBL/GenBank/DDBJ databases">
        <title>Chromosome-scale genome assembly of the rough periwinkle Littorina saxatilis.</title>
        <authorList>
            <person name="De Jode A."/>
            <person name="Faria R."/>
            <person name="Formenti G."/>
            <person name="Sims Y."/>
            <person name="Smith T.P."/>
            <person name="Tracey A."/>
            <person name="Wood J.M.D."/>
            <person name="Zagrodzka Z.B."/>
            <person name="Johannesson K."/>
            <person name="Butlin R.K."/>
            <person name="Leder E.H."/>
        </authorList>
    </citation>
    <scope>NUCLEOTIDE SEQUENCE [LARGE SCALE GENOMIC DNA]</scope>
    <source>
        <strain evidence="3">Snail1</strain>
        <tissue evidence="3">Muscle</tissue>
    </source>
</reference>
<comment type="caution">
    <text evidence="3">The sequence shown here is derived from an EMBL/GenBank/DDBJ whole genome shotgun (WGS) entry which is preliminary data.</text>
</comment>
<dbReference type="InterPro" id="IPR003347">
    <property type="entry name" value="JmjC_dom"/>
</dbReference>
<dbReference type="PROSITE" id="PS51184">
    <property type="entry name" value="JMJC"/>
    <property type="match status" value="1"/>
</dbReference>
<gene>
    <name evidence="3" type="ORF">V1264_007191</name>
</gene>
<keyword evidence="1" id="KW-0472">Membrane</keyword>
<proteinExistence type="predicted"/>
<dbReference type="Proteomes" id="UP001374579">
    <property type="component" value="Unassembled WGS sequence"/>
</dbReference>
<organism evidence="3 4">
    <name type="scientific">Littorina saxatilis</name>
    <dbReference type="NCBI Taxonomy" id="31220"/>
    <lineage>
        <taxon>Eukaryota</taxon>
        <taxon>Metazoa</taxon>
        <taxon>Spiralia</taxon>
        <taxon>Lophotrochozoa</taxon>
        <taxon>Mollusca</taxon>
        <taxon>Gastropoda</taxon>
        <taxon>Caenogastropoda</taxon>
        <taxon>Littorinimorpha</taxon>
        <taxon>Littorinoidea</taxon>
        <taxon>Littorinidae</taxon>
        <taxon>Littorina</taxon>
    </lineage>
</organism>
<dbReference type="AlphaFoldDB" id="A0AAN9AUN7"/>
<dbReference type="SUPFAM" id="SSF51197">
    <property type="entry name" value="Clavaminate synthase-like"/>
    <property type="match status" value="1"/>
</dbReference>
<accession>A0AAN9AUN7</accession>
<dbReference type="InterPro" id="IPR041667">
    <property type="entry name" value="Cupin_8"/>
</dbReference>
<dbReference type="PANTHER" id="PTHR12480:SF21">
    <property type="entry name" value="JMJC DOMAIN-CONTAINING PROTEIN 8"/>
    <property type="match status" value="1"/>
</dbReference>
<protein>
    <recommendedName>
        <fullName evidence="2">JmjC domain-containing protein</fullName>
    </recommendedName>
</protein>
<keyword evidence="4" id="KW-1185">Reference proteome</keyword>
<feature type="domain" description="JmjC" evidence="2">
    <location>
        <begin position="172"/>
        <end position="353"/>
    </location>
</feature>
<sequence>MKTGPRAPKSTWKSASGSNSVAMVSWAALISMFSAVFISIMWEMYNQPPKVEVQKNETYKYPSFVLDFDEALEERERLAEYYGAKADPGVERRSGLSLEEFWDLYDAKWPVIVTDVVPKWPAYEKWTREFLNSTYGKERVVMVATKGKLEDKEGMSLPMFGFVEHTSESSPDYWTYLTDEFFITTRPQLRKDVLTSIYTEEDFFQLFPREIRPWDCMLLWGTAHSRSALHIDPYNWTGTNAVLWGTKKWKLFPPGQDHLLYVFQNQKCGFPLDCFKYNSPIDSFASKPETHKKYPNFQSARWIEVEQKAGEILIIPTGWFHQAYNAEETLAVSGQMMNRNNYRYVLEEILKVGNLQRKQLPEGFHNLLPPDQVTILMSLLPRKILRKGKAVTDDYLKQVKDGKGGIQ</sequence>
<dbReference type="PANTHER" id="PTHR12480">
    <property type="entry name" value="ARGININE DEMETHYLASE AND LYSYL-HYDROXYLASE JMJD"/>
    <property type="match status" value="1"/>
</dbReference>
<evidence type="ECO:0000313" key="3">
    <source>
        <dbReference type="EMBL" id="KAK7093432.1"/>
    </source>
</evidence>
<dbReference type="FunFam" id="2.60.120.650:FF:000081">
    <property type="entry name" value="Predicted protein"/>
    <property type="match status" value="1"/>
</dbReference>
<dbReference type="GO" id="GO:0005634">
    <property type="term" value="C:nucleus"/>
    <property type="evidence" value="ECO:0007669"/>
    <property type="project" value="TreeGrafter"/>
</dbReference>
<keyword evidence="1" id="KW-0812">Transmembrane</keyword>
<dbReference type="SMART" id="SM00558">
    <property type="entry name" value="JmjC"/>
    <property type="match status" value="1"/>
</dbReference>
<name>A0AAN9AUN7_9CAEN</name>
<evidence type="ECO:0000259" key="2">
    <source>
        <dbReference type="PROSITE" id="PS51184"/>
    </source>
</evidence>
<dbReference type="Gene3D" id="2.60.120.650">
    <property type="entry name" value="Cupin"/>
    <property type="match status" value="1"/>
</dbReference>
<dbReference type="EMBL" id="JBAMIC010000019">
    <property type="protein sequence ID" value="KAK7093432.1"/>
    <property type="molecule type" value="Genomic_DNA"/>
</dbReference>
<evidence type="ECO:0000313" key="4">
    <source>
        <dbReference type="Proteomes" id="UP001374579"/>
    </source>
</evidence>
<keyword evidence="1" id="KW-1133">Transmembrane helix</keyword>
<dbReference type="InterPro" id="IPR050910">
    <property type="entry name" value="JMJD6_ArgDemeth/LysHydrox"/>
</dbReference>